<dbReference type="GeneID" id="94375343"/>
<organism evidence="2 3">
    <name type="scientific">Brevundimonas nasdae</name>
    <dbReference type="NCBI Taxonomy" id="172043"/>
    <lineage>
        <taxon>Bacteria</taxon>
        <taxon>Pseudomonadati</taxon>
        <taxon>Pseudomonadota</taxon>
        <taxon>Alphaproteobacteria</taxon>
        <taxon>Caulobacterales</taxon>
        <taxon>Caulobacteraceae</taxon>
        <taxon>Brevundimonas</taxon>
    </lineage>
</organism>
<feature type="region of interest" description="Disordered" evidence="1">
    <location>
        <begin position="665"/>
        <end position="686"/>
    </location>
</feature>
<accession>A0ABX8TP33</accession>
<dbReference type="EMBL" id="CP080034">
    <property type="protein sequence ID" value="QYC11998.1"/>
    <property type="molecule type" value="Genomic_DNA"/>
</dbReference>
<gene>
    <name evidence="2" type="ORF">KWG56_08700</name>
</gene>
<name>A0ABX8TP33_9CAUL</name>
<evidence type="ECO:0000313" key="3">
    <source>
        <dbReference type="Proteomes" id="UP000824334"/>
    </source>
</evidence>
<dbReference type="RefSeq" id="WP_219354457.1">
    <property type="nucleotide sequence ID" value="NZ_CP080034.1"/>
</dbReference>
<evidence type="ECO:0000256" key="1">
    <source>
        <dbReference type="SAM" id="MobiDB-lite"/>
    </source>
</evidence>
<reference evidence="2 3" key="1">
    <citation type="submission" date="2021-07" db="EMBL/GenBank/DDBJ databases">
        <title>Isolation and characterization of bacteria from a gold mining with a capacity of golden bioaccumulation.</title>
        <authorList>
            <person name="Yang X.J."/>
        </authorList>
    </citation>
    <scope>NUCLEOTIDE SEQUENCE [LARGE SCALE GENOMIC DNA]</scope>
    <source>
        <strain evidence="2 3">Au29</strain>
    </source>
</reference>
<dbReference type="Proteomes" id="UP000824334">
    <property type="component" value="Chromosome"/>
</dbReference>
<feature type="region of interest" description="Disordered" evidence="1">
    <location>
        <begin position="433"/>
        <end position="493"/>
    </location>
</feature>
<protein>
    <recommendedName>
        <fullName evidence="4">PD-(D/E)XK endonuclease-like domain-containing protein</fullName>
    </recommendedName>
</protein>
<feature type="compositionally biased region" description="Polar residues" evidence="1">
    <location>
        <begin position="671"/>
        <end position="680"/>
    </location>
</feature>
<keyword evidence="3" id="KW-1185">Reference proteome</keyword>
<evidence type="ECO:0000313" key="2">
    <source>
        <dbReference type="EMBL" id="QYC11998.1"/>
    </source>
</evidence>
<proteinExistence type="predicted"/>
<evidence type="ECO:0008006" key="4">
    <source>
        <dbReference type="Google" id="ProtNLM"/>
    </source>
</evidence>
<sequence length="927" mass="102638">MSLLSSTQGTPERVWSAIGIVAAEGGRIGRDDLWTWLNPAFVTDGVARPIGGEAERQVIGAASSLDFLKPEATDYVLAAPPLADYEAYADEVHDRLCQTSSDHPDHVMLETFAWLGLKAESSGTDWAAAGDFADRVEADLGNAETGDARRFNDTKQTAWRRWMGFLGLAVQLPVRLSFHPDVTRRVDIELRRAALPTGVPLPVETVLQTLAQRMPYLDRGALRARVTHSVRLGVSTDGQSREIAALSRGERTRFVARYLSAVRTGVEGLVAWRSAYRDNASLELPNPCQMCARVEPCFSAFGQTDGIGLYPFTPEAVDGFYEALKSDDDGQTHKTPRGVLQGVLNPTLLNPERLNTGAYPGPEIESRYLEPPFLDSSMRTLVHNSTSDPAVEARLSRVLRYWGDLRPRKTVDDGVERFAGVQRSVLEEFNLPWIGDGQSVSPPEPTPAPVRLTTPEPEIQPFDRPTEPTGPATAPRVRPPTPQPRATDQPRQATRQELQKLLMQLETLRTNGVVPNVSDWNGAVHAVVREIDPRRLGADRRTFEQVFTASNIKIAGTGQTTNTHFVIPRDPWLIEGLEAYARLRVDDELTGEQTEFHRRRLARFSRRLEQRARTHLDRLLPLTTDGGRWSPVAAATQALAVRAWLRGATSPTETSADQWIALLSDEGDPTTAPSQRTQPWQDALTGGDKRHLDVRQALRRMISLPQGTATTFGLADASTAAHALAHVRNTLSFSPGVEPSTPDLPFDWRDIRPMSDRMAQHLPRIVRGETEILKDRVNRLLGMLRGKAPRDHNERLVTLIDQVSHDMIGRATTEIKAWEDERRRQARILETEQHNRLIELLWRLSPESGTTLPTGPESLAWLISAPAGELSGALDLFNRGEAAVAALLPHVRDLVDAASKTVNIDDIHAAGRTLAEAAERARARLED</sequence>